<evidence type="ECO:0000313" key="1">
    <source>
        <dbReference type="EMBL" id="KKN29709.1"/>
    </source>
</evidence>
<dbReference type="AlphaFoldDB" id="A0A0F9PHQ4"/>
<protein>
    <recommendedName>
        <fullName evidence="2">Four helix bundle protein</fullName>
    </recommendedName>
</protein>
<accession>A0A0F9PHQ4</accession>
<dbReference type="InterPro" id="IPR036583">
    <property type="entry name" value="23S_rRNA_IVS_sf"/>
</dbReference>
<reference evidence="1" key="1">
    <citation type="journal article" date="2015" name="Nature">
        <title>Complex archaea that bridge the gap between prokaryotes and eukaryotes.</title>
        <authorList>
            <person name="Spang A."/>
            <person name="Saw J.H."/>
            <person name="Jorgensen S.L."/>
            <person name="Zaremba-Niedzwiedzka K."/>
            <person name="Martijn J."/>
            <person name="Lind A.E."/>
            <person name="van Eijk R."/>
            <person name="Schleper C."/>
            <person name="Guy L."/>
            <person name="Ettema T.J."/>
        </authorList>
    </citation>
    <scope>NUCLEOTIDE SEQUENCE</scope>
</reference>
<dbReference type="Gene3D" id="1.20.1440.60">
    <property type="entry name" value="23S rRNA-intervening sequence"/>
    <property type="match status" value="1"/>
</dbReference>
<dbReference type="NCBIfam" id="TIGR02436">
    <property type="entry name" value="four helix bundle protein"/>
    <property type="match status" value="1"/>
</dbReference>
<dbReference type="SUPFAM" id="SSF158446">
    <property type="entry name" value="IVS-encoded protein-like"/>
    <property type="match status" value="1"/>
</dbReference>
<dbReference type="CDD" id="cd16377">
    <property type="entry name" value="23S_rRNA_IVP_like"/>
    <property type="match status" value="1"/>
</dbReference>
<dbReference type="Pfam" id="PF05635">
    <property type="entry name" value="23S_rRNA_IVP"/>
    <property type="match status" value="1"/>
</dbReference>
<name>A0A0F9PHQ4_9ZZZZ</name>
<dbReference type="InterPro" id="IPR012657">
    <property type="entry name" value="23S_rRNA-intervening_sequence"/>
</dbReference>
<proteinExistence type="predicted"/>
<dbReference type="PANTHER" id="PTHR38471">
    <property type="entry name" value="FOUR HELIX BUNDLE PROTEIN"/>
    <property type="match status" value="1"/>
</dbReference>
<evidence type="ECO:0008006" key="2">
    <source>
        <dbReference type="Google" id="ProtNLM"/>
    </source>
</evidence>
<organism evidence="1">
    <name type="scientific">marine sediment metagenome</name>
    <dbReference type="NCBI Taxonomy" id="412755"/>
    <lineage>
        <taxon>unclassified sequences</taxon>
        <taxon>metagenomes</taxon>
        <taxon>ecological metagenomes</taxon>
    </lineage>
</organism>
<comment type="caution">
    <text evidence="1">The sequence shown here is derived from an EMBL/GenBank/DDBJ whole genome shotgun (WGS) entry which is preliminary data.</text>
</comment>
<gene>
    <name evidence="1" type="ORF">LCGC14_0841270</name>
</gene>
<dbReference type="PANTHER" id="PTHR38471:SF2">
    <property type="entry name" value="FOUR HELIX BUNDLE PROTEIN"/>
    <property type="match status" value="1"/>
</dbReference>
<sequence length="118" mass="13623">MAFNFEKLDVYQKSVEFAENIYLITKDFPKEEQFGITSQLRRAAISISANIAEGSNRSYKHYRSFLDIARGSILECIPLLQIAKNESYISKDVQKELYEQCEVLSKMTSALKRSLKDK</sequence>
<dbReference type="EMBL" id="LAZR01002464">
    <property type="protein sequence ID" value="KKN29709.1"/>
    <property type="molecule type" value="Genomic_DNA"/>
</dbReference>